<reference evidence="2 3" key="1">
    <citation type="submission" date="2014-10" db="EMBL/GenBank/DDBJ databases">
        <title>Whole Genome sequence of Corynebacterium auriscanis strain CIP 106629.</title>
        <authorList>
            <person name="Hassan S.S."/>
            <person name="Jamal S.B."/>
            <person name="Tiwari S."/>
            <person name="Oliveira L.D.C."/>
            <person name="Souza F."/>
            <person name="Mariano D.C."/>
            <person name="Almeida S."/>
            <person name="Dorella F."/>
            <person name="Pereira F."/>
            <person name="Carvalho A."/>
            <person name="Leal C.A."/>
            <person name="Soares S.D.C."/>
            <person name="Figueiredo H.C."/>
            <person name="Silva A."/>
            <person name="Azevedo V.A."/>
        </authorList>
    </citation>
    <scope>NUCLEOTIDE SEQUENCE [LARGE SCALE GENOMIC DNA]</scope>
    <source>
        <strain evidence="2 3">CIP 106629</strain>
    </source>
</reference>
<evidence type="ECO:0000313" key="3">
    <source>
        <dbReference type="Proteomes" id="UP000030145"/>
    </source>
</evidence>
<accession>A0A0A2DIJ4</accession>
<dbReference type="InterPro" id="IPR052189">
    <property type="entry name" value="L-asp_N-monooxygenase_NS-form"/>
</dbReference>
<dbReference type="PANTHER" id="PTHR40254">
    <property type="entry name" value="BLR0577 PROTEIN"/>
    <property type="match status" value="1"/>
</dbReference>
<organism evidence="2 3">
    <name type="scientific">Corynebacterium auriscanis</name>
    <dbReference type="NCBI Taxonomy" id="99807"/>
    <lineage>
        <taxon>Bacteria</taxon>
        <taxon>Bacillati</taxon>
        <taxon>Actinomycetota</taxon>
        <taxon>Actinomycetes</taxon>
        <taxon>Mycobacteriales</taxon>
        <taxon>Corynebacteriaceae</taxon>
        <taxon>Corynebacterium</taxon>
    </lineage>
</organism>
<dbReference type="AlphaFoldDB" id="A0A0A2DIJ4"/>
<dbReference type="Proteomes" id="UP000030145">
    <property type="component" value="Unassembled WGS sequence"/>
</dbReference>
<dbReference type="Pfam" id="PF13454">
    <property type="entry name" value="NAD_binding_9"/>
    <property type="match status" value="1"/>
</dbReference>
<protein>
    <recommendedName>
        <fullName evidence="1">FAD-dependent urate hydroxylase HpyO/Asp monooxygenase CreE-like FAD/NAD(P)-binding domain-containing protein</fullName>
    </recommendedName>
</protein>
<proteinExistence type="predicted"/>
<name>A0A0A2DIJ4_9CORY</name>
<evidence type="ECO:0000259" key="1">
    <source>
        <dbReference type="Pfam" id="PF13454"/>
    </source>
</evidence>
<evidence type="ECO:0000313" key="2">
    <source>
        <dbReference type="EMBL" id="KGM19005.1"/>
    </source>
</evidence>
<dbReference type="InterPro" id="IPR038732">
    <property type="entry name" value="HpyO/CreE_NAD-binding"/>
</dbReference>
<keyword evidence="3" id="KW-1185">Reference proteome</keyword>
<comment type="caution">
    <text evidence="2">The sequence shown here is derived from an EMBL/GenBank/DDBJ whole genome shotgun (WGS) entry which is preliminary data.</text>
</comment>
<gene>
    <name evidence="2" type="ORF">MA47_01730</name>
</gene>
<dbReference type="EMBL" id="JRVJ01000003">
    <property type="protein sequence ID" value="KGM19005.1"/>
    <property type="molecule type" value="Genomic_DNA"/>
</dbReference>
<feature type="domain" description="FAD-dependent urate hydroxylase HpyO/Asp monooxygenase CreE-like FAD/NAD(P)-binding" evidence="1">
    <location>
        <begin position="5"/>
        <end position="180"/>
    </location>
</feature>
<sequence>MKVGLIGGGPRALWAAEELVFLFRRHKLPLTIVCWDPEEPGGGRVYRADQPLCWRLNVRSDIVRTHIGAFPNWLDRNLTRDAQGRETYRGKVFTAEDKVFAPRAVVGDFLRDSWRALVDGCGKDEKESPSHGGPSIAITHIPSRVVEVHSVDGKGVGNCRIVAADGSEEFVDEALVVTGHAASWNGQQKDFIAAHDHHSLESIPAGADVDIRGMALTFIDVCLALTEGRGGVFVPAGDAAVDVTGGSTPAGTHDAAHPDPVQAGGPAHQPLRYIPSGREPAHLYPYSRSGQLMQVKPDPSSPWVNLEVPGQEEFEKRIQNCADVAEMRAILDEVTNVVMAAARERAEGLQANRNPATDARAELNETAENQVARNPATDARAELNETAENQAARNQATHYPGRQWHGEKHGVEYMERSSTAPATWPPVI</sequence>
<dbReference type="PANTHER" id="PTHR40254:SF1">
    <property type="entry name" value="BLR0577 PROTEIN"/>
    <property type="match status" value="1"/>
</dbReference>